<evidence type="ECO:0000313" key="2">
    <source>
        <dbReference type="Proteomes" id="UP001235939"/>
    </source>
</evidence>
<accession>A0ABY6KWU3</accession>
<sequence>MSKIFALTRVKRLEGTAVSTYSAAYQSYPFLGTHQDGLSRWFSTATTRVRFPHWALFSEKIKKKAPMASDSCKSTTPPASANFVITIKHRHNLKEEIAYDTNLNPCDDNVRPYLNRKRISYFKRLLLLKFNRTSIQYEATVMTSKLLMRSVEGWSKPLVFNRHDPGSNPALGTSFN</sequence>
<protein>
    <recommendedName>
        <fullName evidence="3">Ribosomal protein S10</fullName>
    </recommendedName>
</protein>
<evidence type="ECO:0008006" key="3">
    <source>
        <dbReference type="Google" id="ProtNLM"/>
    </source>
</evidence>
<dbReference type="EMBL" id="CP092872">
    <property type="protein sequence ID" value="UYV73129.1"/>
    <property type="molecule type" value="Genomic_DNA"/>
</dbReference>
<name>A0ABY6KWU3_9ARAC</name>
<reference evidence="1 2" key="1">
    <citation type="submission" date="2022-01" db="EMBL/GenBank/DDBJ databases">
        <title>A chromosomal length assembly of Cordylochernes scorpioides.</title>
        <authorList>
            <person name="Zeh D."/>
            <person name="Zeh J."/>
        </authorList>
    </citation>
    <scope>NUCLEOTIDE SEQUENCE [LARGE SCALE GENOMIC DNA]</scope>
    <source>
        <strain evidence="1">IN4F17</strain>
        <tissue evidence="1">Whole Body</tissue>
    </source>
</reference>
<keyword evidence="2" id="KW-1185">Reference proteome</keyword>
<dbReference type="Proteomes" id="UP001235939">
    <property type="component" value="Chromosome 10"/>
</dbReference>
<gene>
    <name evidence="1" type="ORF">LAZ67_10001903</name>
</gene>
<proteinExistence type="predicted"/>
<evidence type="ECO:0000313" key="1">
    <source>
        <dbReference type="EMBL" id="UYV73129.1"/>
    </source>
</evidence>
<organism evidence="1 2">
    <name type="scientific">Cordylochernes scorpioides</name>
    <dbReference type="NCBI Taxonomy" id="51811"/>
    <lineage>
        <taxon>Eukaryota</taxon>
        <taxon>Metazoa</taxon>
        <taxon>Ecdysozoa</taxon>
        <taxon>Arthropoda</taxon>
        <taxon>Chelicerata</taxon>
        <taxon>Arachnida</taxon>
        <taxon>Pseudoscorpiones</taxon>
        <taxon>Cheliferoidea</taxon>
        <taxon>Chernetidae</taxon>
        <taxon>Cordylochernes</taxon>
    </lineage>
</organism>